<feature type="domain" description="D-alanine--D-alanine ligase C-terminal" evidence="1">
    <location>
        <begin position="3"/>
        <end position="123"/>
    </location>
</feature>
<dbReference type="Gene3D" id="3.30.470.20">
    <property type="entry name" value="ATP-grasp fold, B domain"/>
    <property type="match status" value="1"/>
</dbReference>
<dbReference type="Proteomes" id="UP000326268">
    <property type="component" value="Unassembled WGS sequence"/>
</dbReference>
<gene>
    <name evidence="2" type="ORF">BDV27DRAFT_155181</name>
</gene>
<dbReference type="EMBL" id="ML737601">
    <property type="protein sequence ID" value="KAE8367212.1"/>
    <property type="molecule type" value="Genomic_DNA"/>
</dbReference>
<organism evidence="2 3">
    <name type="scientific">Aspergillus caelatus</name>
    <dbReference type="NCBI Taxonomy" id="61420"/>
    <lineage>
        <taxon>Eukaryota</taxon>
        <taxon>Fungi</taxon>
        <taxon>Dikarya</taxon>
        <taxon>Ascomycota</taxon>
        <taxon>Pezizomycotina</taxon>
        <taxon>Eurotiomycetes</taxon>
        <taxon>Eurotiomycetidae</taxon>
        <taxon>Eurotiales</taxon>
        <taxon>Aspergillaceae</taxon>
        <taxon>Aspergillus</taxon>
        <taxon>Aspergillus subgen. Circumdati</taxon>
    </lineage>
</organism>
<dbReference type="Gene3D" id="3.30.1490.20">
    <property type="entry name" value="ATP-grasp fold, A domain"/>
    <property type="match status" value="1"/>
</dbReference>
<dbReference type="AlphaFoldDB" id="A0A5N7ABK6"/>
<dbReference type="RefSeq" id="XP_031930293.1">
    <property type="nucleotide sequence ID" value="XM_032072095.1"/>
</dbReference>
<reference evidence="2 3" key="1">
    <citation type="submission" date="2019-04" db="EMBL/GenBank/DDBJ databases">
        <title>Friends and foes A comparative genomics studyof 23 Aspergillus species from section Flavi.</title>
        <authorList>
            <consortium name="DOE Joint Genome Institute"/>
            <person name="Kjaerbolling I."/>
            <person name="Vesth T."/>
            <person name="Frisvad J.C."/>
            <person name="Nybo J.L."/>
            <person name="Theobald S."/>
            <person name="Kildgaard S."/>
            <person name="Isbrandt T."/>
            <person name="Kuo A."/>
            <person name="Sato A."/>
            <person name="Lyhne E.K."/>
            <person name="Kogle M.E."/>
            <person name="Wiebenga A."/>
            <person name="Kun R.S."/>
            <person name="Lubbers R.J."/>
            <person name="Makela M.R."/>
            <person name="Barry K."/>
            <person name="Chovatia M."/>
            <person name="Clum A."/>
            <person name="Daum C."/>
            <person name="Haridas S."/>
            <person name="He G."/>
            <person name="LaButti K."/>
            <person name="Lipzen A."/>
            <person name="Mondo S."/>
            <person name="Riley R."/>
            <person name="Salamov A."/>
            <person name="Simmons B.A."/>
            <person name="Magnuson J.K."/>
            <person name="Henrissat B."/>
            <person name="Mortensen U.H."/>
            <person name="Larsen T.O."/>
            <person name="Devries R.P."/>
            <person name="Grigoriev I.V."/>
            <person name="Machida M."/>
            <person name="Baker S.E."/>
            <person name="Andersen M.R."/>
        </authorList>
    </citation>
    <scope>NUCLEOTIDE SEQUENCE [LARGE SCALE GENOMIC DNA]</scope>
    <source>
        <strain evidence="2 3">CBS 763.97</strain>
    </source>
</reference>
<dbReference type="InterPro" id="IPR011095">
    <property type="entry name" value="Dala_Dala_lig_C"/>
</dbReference>
<dbReference type="PANTHER" id="PTHR23132:SF23">
    <property type="entry name" value="D-ALANINE--D-ALANINE LIGASE B"/>
    <property type="match status" value="1"/>
</dbReference>
<evidence type="ECO:0000259" key="1">
    <source>
        <dbReference type="Pfam" id="PF07478"/>
    </source>
</evidence>
<dbReference type="SUPFAM" id="SSF56059">
    <property type="entry name" value="Glutathione synthetase ATP-binding domain-like"/>
    <property type="match status" value="1"/>
</dbReference>
<dbReference type="GO" id="GO:0008716">
    <property type="term" value="F:D-alanine-D-alanine ligase activity"/>
    <property type="evidence" value="ECO:0007669"/>
    <property type="project" value="InterPro"/>
</dbReference>
<dbReference type="OrthoDB" id="2013972at2759"/>
<dbReference type="PANTHER" id="PTHR23132">
    <property type="entry name" value="D-ALANINE--D-ALANINE LIGASE"/>
    <property type="match status" value="1"/>
</dbReference>
<accession>A0A5N7ABK6</accession>
<name>A0A5N7ABK6_9EURO</name>
<evidence type="ECO:0000313" key="2">
    <source>
        <dbReference type="EMBL" id="KAE8367212.1"/>
    </source>
</evidence>
<protein>
    <recommendedName>
        <fullName evidence="1">D-alanine--D-alanine ligase C-terminal domain-containing protein</fullName>
    </recommendedName>
</protein>
<keyword evidence="3" id="KW-1185">Reference proteome</keyword>
<dbReference type="GO" id="GO:0005524">
    <property type="term" value="F:ATP binding"/>
    <property type="evidence" value="ECO:0007669"/>
    <property type="project" value="InterPro"/>
</dbReference>
<dbReference type="Pfam" id="PF07478">
    <property type="entry name" value="Dala_Dala_lig_C"/>
    <property type="match status" value="1"/>
</dbReference>
<dbReference type="GeneID" id="43656541"/>
<evidence type="ECO:0000313" key="3">
    <source>
        <dbReference type="Proteomes" id="UP000326268"/>
    </source>
</evidence>
<dbReference type="InterPro" id="IPR013815">
    <property type="entry name" value="ATP_grasp_subdomain_1"/>
</dbReference>
<proteinExistence type="predicted"/>
<sequence>MVLQHYGVPTAPFVVLHLDDEEELTPEKIQKTIDNSQHAKSLSKYPLFAKPLAEGSSKGIQTSNKIRNASELYPAIQDVRASTVSSSGILIEAFLSGREFTVGLLGTGKNAWVVGVTEMVWKGQKRQDGALDENIAFTTERSKANDDWDGIVDEEIDQSVAI</sequence>